<gene>
    <name evidence="6" type="ORF">SPHINGO391_410066</name>
</gene>
<dbReference type="Gene3D" id="2.40.170.20">
    <property type="entry name" value="TonB-dependent receptor, beta-barrel domain"/>
    <property type="match status" value="1"/>
</dbReference>
<sequence length="1009" mass="107562">MRGTRLAEGDFMSNFKSYRALATFGPTTHTRLALRVSATALAAALILPGQAVFAQVAPSSVTPGTANANPTAAAQVDAVTTAAEPTPQPADAVPATPQDAPAPEAAAQDDAPGGGEIVVTGIRAGLESSAKIKRQSVLIVDSVSAEDIGKLPDVSIADSLARLPGVTAQRLEGRDQRLSIRGLGPDFSTTLLNGREQVTTGDNRGVEFDQYPSEFFKTVNVYKSADASLIAAGVAGTVDLRMLRPLDQAHRVIAVSARAQMNGIDKLNPDGTRYGYRASATYVDKFANDTLGIAIGVSATQTPSQNERYNAWGYSGTGTASDPYLVNGAKPYVQSNKLKRYGGVATIEWQPSDTFHSTFDALYSHFEETQILRGIEFPLAGQLTTPTSPNGTTVSGVTVSNGFATGATFSNVFAVQRNDYNQRKADNYSFGWNNDLKLTDTIHLNVDASWSRADRTDFLLETNTGTGFAKSGAADTVTVKQNGNGTYTFAPTLDYTNTNIFKLTDPQGWGNNGNQPVVQTGFLNRPSFKDDLKSLRASLNGEFSDSVVKGWEAGANYSQRKKTSAYTSYFLCPSGGGTNCTVASGTPLSGNVPSEALLGSNVALDYLGIPQMLTLDPLYLYNQSLTSAFDGRPSALVRDNVVLEKIWTGYAKVTIDGLVGDKPLKGSIGAQVVHSDQSSTGQIASVVGGAVTIAPVTQSVKYTNFLPSATMSVELVPLGFVKVGASQTMVRPRLDQERVTQDVAINLTNIGQTPAGLFPVFTSTGGNVNLKPYQSTNVDLSFEKYFAGGGYVALSGYFKHLTDFVDPNNSLPYDFSALLPALTAAQQAQVIAAGQTTGNVSSPANTGRGEVLGVEATLSLPFKAITSALDGFGMFASGNYTQSTIKYGSNPTEAITLPGLSKYTASGTIYFEKWGFQARANYRYRSSFLAEVAGLSANPTYRTARSEGILDAQIGYEFQSGPLANFAILAQAKNLTDRPFVTYQNDDPRQVIDYQRYGRDYYVGITYKF</sequence>
<reference evidence="6 7" key="1">
    <citation type="submission" date="2019-09" db="EMBL/GenBank/DDBJ databases">
        <authorList>
            <person name="Dittami M. S."/>
        </authorList>
    </citation>
    <scope>NUCLEOTIDE SEQUENCE [LARGE SCALE GENOMIC DNA]</scope>
    <source>
        <strain evidence="6">SPHINGO391</strain>
    </source>
</reference>
<dbReference type="SUPFAM" id="SSF56935">
    <property type="entry name" value="Porins"/>
    <property type="match status" value="1"/>
</dbReference>
<dbReference type="CDD" id="cd01347">
    <property type="entry name" value="ligand_gated_channel"/>
    <property type="match status" value="1"/>
</dbReference>
<evidence type="ECO:0000256" key="1">
    <source>
        <dbReference type="ARBA" id="ARBA00004442"/>
    </source>
</evidence>
<dbReference type="EMBL" id="CABVLI010000036">
    <property type="protein sequence ID" value="VVT11489.1"/>
    <property type="molecule type" value="Genomic_DNA"/>
</dbReference>
<evidence type="ECO:0000259" key="5">
    <source>
        <dbReference type="Pfam" id="PF07715"/>
    </source>
</evidence>
<proteinExistence type="predicted"/>
<dbReference type="Gene3D" id="2.170.130.10">
    <property type="entry name" value="TonB-dependent receptor, plug domain"/>
    <property type="match status" value="1"/>
</dbReference>
<dbReference type="GO" id="GO:0009279">
    <property type="term" value="C:cell outer membrane"/>
    <property type="evidence" value="ECO:0007669"/>
    <property type="project" value="UniProtKB-SubCell"/>
</dbReference>
<dbReference type="AlphaFoldDB" id="A0A5E7Z2N3"/>
<dbReference type="Pfam" id="PF07715">
    <property type="entry name" value="Plug"/>
    <property type="match status" value="1"/>
</dbReference>
<dbReference type="NCBIfam" id="TIGR01782">
    <property type="entry name" value="TonB-Xanth-Caul"/>
    <property type="match status" value="1"/>
</dbReference>
<feature type="region of interest" description="Disordered" evidence="4">
    <location>
        <begin position="80"/>
        <end position="113"/>
    </location>
</feature>
<dbReference type="InterPro" id="IPR037066">
    <property type="entry name" value="Plug_dom_sf"/>
</dbReference>
<dbReference type="PANTHER" id="PTHR40980:SF3">
    <property type="entry name" value="TONB-DEPENDENT RECEPTOR-LIKE BETA-BARREL DOMAIN-CONTAINING PROTEIN"/>
    <property type="match status" value="1"/>
</dbReference>
<evidence type="ECO:0000256" key="3">
    <source>
        <dbReference type="ARBA" id="ARBA00023237"/>
    </source>
</evidence>
<protein>
    <submittedName>
        <fullName evidence="6">Signal protein</fullName>
    </submittedName>
</protein>
<feature type="compositionally biased region" description="Low complexity" evidence="4">
    <location>
        <begin position="94"/>
        <end position="111"/>
    </location>
</feature>
<evidence type="ECO:0000256" key="2">
    <source>
        <dbReference type="ARBA" id="ARBA00023136"/>
    </source>
</evidence>
<dbReference type="InterPro" id="IPR012910">
    <property type="entry name" value="Plug_dom"/>
</dbReference>
<evidence type="ECO:0000313" key="6">
    <source>
        <dbReference type="EMBL" id="VVT11489.1"/>
    </source>
</evidence>
<comment type="subcellular location">
    <subcellularLocation>
        <location evidence="1">Cell outer membrane</location>
    </subcellularLocation>
</comment>
<dbReference type="PANTHER" id="PTHR40980">
    <property type="entry name" value="PLUG DOMAIN-CONTAINING PROTEIN"/>
    <property type="match status" value="1"/>
</dbReference>
<name>A0A5E7Z2N3_9SPHN</name>
<dbReference type="InterPro" id="IPR036942">
    <property type="entry name" value="Beta-barrel_TonB_sf"/>
</dbReference>
<accession>A0A5E7Z2N3</accession>
<dbReference type="Proteomes" id="UP000326857">
    <property type="component" value="Unassembled WGS sequence"/>
</dbReference>
<evidence type="ECO:0000313" key="7">
    <source>
        <dbReference type="Proteomes" id="UP000326857"/>
    </source>
</evidence>
<dbReference type="InterPro" id="IPR010104">
    <property type="entry name" value="TonB_rcpt_bac"/>
</dbReference>
<keyword evidence="3" id="KW-0998">Cell outer membrane</keyword>
<evidence type="ECO:0000256" key="4">
    <source>
        <dbReference type="SAM" id="MobiDB-lite"/>
    </source>
</evidence>
<feature type="domain" description="TonB-dependent receptor plug" evidence="5">
    <location>
        <begin position="136"/>
        <end position="236"/>
    </location>
</feature>
<keyword evidence="2" id="KW-0472">Membrane</keyword>
<organism evidence="6 7">
    <name type="scientific">Sphingomonas aurantiaca</name>
    <dbReference type="NCBI Taxonomy" id="185949"/>
    <lineage>
        <taxon>Bacteria</taxon>
        <taxon>Pseudomonadati</taxon>
        <taxon>Pseudomonadota</taxon>
        <taxon>Alphaproteobacteria</taxon>
        <taxon>Sphingomonadales</taxon>
        <taxon>Sphingomonadaceae</taxon>
        <taxon>Sphingomonas</taxon>
    </lineage>
</organism>